<comment type="caution">
    <text evidence="2">The sequence shown here is derived from an EMBL/GenBank/DDBJ whole genome shotgun (WGS) entry which is preliminary data.</text>
</comment>
<dbReference type="EMBL" id="MLAW01000015">
    <property type="protein sequence ID" value="OJJ25608.1"/>
    <property type="molecule type" value="Genomic_DNA"/>
</dbReference>
<protein>
    <recommendedName>
        <fullName evidence="1">DUF6036 domain-containing protein</fullName>
    </recommendedName>
</protein>
<name>A0A1L9QSG5_9CYAN</name>
<reference evidence="2" key="1">
    <citation type="submission" date="2016-10" db="EMBL/GenBank/DDBJ databases">
        <title>CRISPR-Cas defence system in Roseofilum reptotaenium: evidence of a bacteriophage-cyanobacterium arms race in the coral black band disease.</title>
        <authorList>
            <person name="Buerger P."/>
            <person name="Wood-Charlson E.M."/>
            <person name="Weynberg K.D."/>
            <person name="Willis B."/>
            <person name="Van Oppen M.J."/>
        </authorList>
    </citation>
    <scope>NUCLEOTIDE SEQUENCE [LARGE SCALE GENOMIC DNA]</scope>
    <source>
        <strain evidence="2">AO1-A</strain>
    </source>
</reference>
<dbReference type="Pfam" id="PF19502">
    <property type="entry name" value="DUF6036"/>
    <property type="match status" value="1"/>
</dbReference>
<accession>A0A1L9QSG5</accession>
<dbReference type="InterPro" id="IPR043519">
    <property type="entry name" value="NT_sf"/>
</dbReference>
<evidence type="ECO:0000313" key="3">
    <source>
        <dbReference type="Proteomes" id="UP000183940"/>
    </source>
</evidence>
<dbReference type="InterPro" id="IPR045792">
    <property type="entry name" value="DUF6036"/>
</dbReference>
<evidence type="ECO:0000313" key="2">
    <source>
        <dbReference type="EMBL" id="OJJ25608.1"/>
    </source>
</evidence>
<sequence length="147" mass="16822">MLNPDFREFIESLNSNDVRYLIVGGYAVAAHGYPRYTKDIDIWIEMELENAQKLIQSLSDFGFGSLGLKPEDFLEPDHIIELGDPPNRIDLLTTPDGIDFKTCYQERLELEIDSITVKFIDLENLKKNKRASGRTQDLADLENLSLE</sequence>
<dbReference type="SUPFAM" id="SSF81301">
    <property type="entry name" value="Nucleotidyltransferase"/>
    <property type="match status" value="1"/>
</dbReference>
<gene>
    <name evidence="2" type="ORF">BI308_10700</name>
</gene>
<dbReference type="AlphaFoldDB" id="A0A1L9QSG5"/>
<dbReference type="Gene3D" id="3.30.460.40">
    <property type="match status" value="1"/>
</dbReference>
<proteinExistence type="predicted"/>
<keyword evidence="3" id="KW-1185">Reference proteome</keyword>
<evidence type="ECO:0000259" key="1">
    <source>
        <dbReference type="Pfam" id="PF19502"/>
    </source>
</evidence>
<dbReference type="STRING" id="1925591.BI308_10700"/>
<dbReference type="Proteomes" id="UP000183940">
    <property type="component" value="Unassembled WGS sequence"/>
</dbReference>
<organism evidence="2 3">
    <name type="scientific">Roseofilum reptotaenium AO1-A</name>
    <dbReference type="NCBI Taxonomy" id="1925591"/>
    <lineage>
        <taxon>Bacteria</taxon>
        <taxon>Bacillati</taxon>
        <taxon>Cyanobacteriota</taxon>
        <taxon>Cyanophyceae</taxon>
        <taxon>Desertifilales</taxon>
        <taxon>Desertifilaceae</taxon>
        <taxon>Roseofilum</taxon>
    </lineage>
</organism>
<feature type="domain" description="DUF6036" evidence="1">
    <location>
        <begin position="11"/>
        <end position="144"/>
    </location>
</feature>